<comment type="subcellular location">
    <subcellularLocation>
        <location evidence="1">Membrane</location>
        <topology evidence="1">Multi-pass membrane protein</topology>
    </subcellularLocation>
</comment>
<organism evidence="8">
    <name type="scientific">Picea sitchensis</name>
    <name type="common">Sitka spruce</name>
    <name type="synonym">Pinus sitchensis</name>
    <dbReference type="NCBI Taxonomy" id="3332"/>
    <lineage>
        <taxon>Eukaryota</taxon>
        <taxon>Viridiplantae</taxon>
        <taxon>Streptophyta</taxon>
        <taxon>Embryophyta</taxon>
        <taxon>Tracheophyta</taxon>
        <taxon>Spermatophyta</taxon>
        <taxon>Pinopsida</taxon>
        <taxon>Pinidae</taxon>
        <taxon>Conifers I</taxon>
        <taxon>Pinales</taxon>
        <taxon>Pinaceae</taxon>
        <taxon>Picea</taxon>
    </lineage>
</organism>
<evidence type="ECO:0000256" key="5">
    <source>
        <dbReference type="ARBA" id="ARBA00023136"/>
    </source>
</evidence>
<dbReference type="Pfam" id="PF05915">
    <property type="entry name" value="TMEM_230_134"/>
    <property type="match status" value="1"/>
</dbReference>
<dbReference type="GO" id="GO:0012505">
    <property type="term" value="C:endomembrane system"/>
    <property type="evidence" value="ECO:0007669"/>
    <property type="project" value="TreeGrafter"/>
</dbReference>
<evidence type="ECO:0000256" key="1">
    <source>
        <dbReference type="ARBA" id="ARBA00004141"/>
    </source>
</evidence>
<protein>
    <submittedName>
        <fullName evidence="8">Uncharacterized protein</fullName>
    </submittedName>
</protein>
<proteinExistence type="evidence at transcript level"/>
<evidence type="ECO:0000256" key="3">
    <source>
        <dbReference type="ARBA" id="ARBA00022692"/>
    </source>
</evidence>
<evidence type="ECO:0000256" key="2">
    <source>
        <dbReference type="ARBA" id="ARBA00007743"/>
    </source>
</evidence>
<name>D5A8W5_PICSI</name>
<feature type="transmembrane region" description="Helical" evidence="7">
    <location>
        <begin position="62"/>
        <end position="82"/>
    </location>
</feature>
<comment type="similarity">
    <text evidence="2">Belongs to the TMEM134/TMEM230 family.</text>
</comment>
<dbReference type="EMBL" id="BT122613">
    <property type="protein sequence ID" value="ADE75984.1"/>
    <property type="molecule type" value="mRNA"/>
</dbReference>
<feature type="region of interest" description="Disordered" evidence="6">
    <location>
        <begin position="1"/>
        <end position="39"/>
    </location>
</feature>
<evidence type="ECO:0000256" key="6">
    <source>
        <dbReference type="SAM" id="MobiDB-lite"/>
    </source>
</evidence>
<keyword evidence="3 7" id="KW-0812">Transmembrane</keyword>
<dbReference type="InterPro" id="IPR044234">
    <property type="entry name" value="TMEM230"/>
</dbReference>
<dbReference type="GO" id="GO:0016020">
    <property type="term" value="C:membrane"/>
    <property type="evidence" value="ECO:0007669"/>
    <property type="project" value="UniProtKB-SubCell"/>
</dbReference>
<dbReference type="PANTHER" id="PTHR15664:SF24">
    <property type="entry name" value="TRANSMEMBRANE PROTEIN 230"/>
    <property type="match status" value="1"/>
</dbReference>
<dbReference type="PANTHER" id="PTHR15664">
    <property type="entry name" value="C20ORF30 PROTEIN"/>
    <property type="match status" value="1"/>
</dbReference>
<keyword evidence="5 7" id="KW-0472">Membrane</keyword>
<evidence type="ECO:0000256" key="7">
    <source>
        <dbReference type="SAM" id="Phobius"/>
    </source>
</evidence>
<keyword evidence="4 7" id="KW-1133">Transmembrane helix</keyword>
<sequence length="133" mass="15735">MGDRPHVRYSALPKEDNQYNQQQRRRTFGPSPSDRYEEEDRYNYDDPRFHYEPKQRIPWKSVALALFLLSFGSLLLLVSYFLFTGHMGGEKSQASGFLVIGFLMFLPGFYETRIAYYSWRGSKGYTFSRIPDY</sequence>
<evidence type="ECO:0000313" key="8">
    <source>
        <dbReference type="EMBL" id="ADE75984.1"/>
    </source>
</evidence>
<dbReference type="AlphaFoldDB" id="D5A8W5"/>
<reference evidence="8" key="1">
    <citation type="submission" date="2010-04" db="EMBL/GenBank/DDBJ databases">
        <authorList>
            <person name="Reid K.E."/>
            <person name="Liao N."/>
            <person name="Chan S."/>
            <person name="Docking R."/>
            <person name="Taylor G."/>
            <person name="Moore R."/>
            <person name="Mayo M."/>
            <person name="Munro S."/>
            <person name="King J."/>
            <person name="Yanchuk A."/>
            <person name="Holt R."/>
            <person name="Jones S."/>
            <person name="Marra M."/>
            <person name="Ritland C.E."/>
            <person name="Ritland K."/>
            <person name="Bohlmann J."/>
        </authorList>
    </citation>
    <scope>NUCLEOTIDE SEQUENCE</scope>
    <source>
        <tissue evidence="8">Buds collected with no treatment. Collection October 2007</tissue>
    </source>
</reference>
<evidence type="ECO:0000256" key="4">
    <source>
        <dbReference type="ARBA" id="ARBA00022989"/>
    </source>
</evidence>
<feature type="transmembrane region" description="Helical" evidence="7">
    <location>
        <begin position="94"/>
        <end position="110"/>
    </location>
</feature>
<dbReference type="InterPro" id="IPR008590">
    <property type="entry name" value="TMEM_230/134"/>
</dbReference>
<accession>D5A8W5</accession>
<dbReference type="OMA" id="MTTRSNM"/>